<evidence type="ECO:0000259" key="2">
    <source>
        <dbReference type="Pfam" id="PF20150"/>
    </source>
</evidence>
<sequence>MESTKGDYRVLNDVDTTKDASPGSSFPRFSQLPLELRLKIWTCCFPSNRFISILINRLMSQLRQQNRQETKPQLYTSKNHLGNLVSGDPYHLTVANFRPWAPRASSANREARQAFLAFYRVAMPLVPDEPGRLRLNPETDILEIQLAQGLARTDALVAFFHDIVASDPKGVGIAHLAMGRNMNDISHLCDQDPSTLHPSAAQALKRLFSQSIQTFYSCIAPGGDPRNMIGQLSYPRAQTTDFALLERDPRPIQTDLAHLAVGVDPRRNVFLWRSLLARYGVPPSSIPVRYLYAVWPYHPHPLTVQISGRGSQTSTAITGREAFMEFLREEDASWAKWMAKINKPLHGERLSEEEHARLGRELLDAAGFWLFGPDTFGTVPEVGSAAMDDRQAHWEPKMVVDLAHAAPELGLFRLDA</sequence>
<keyword evidence="4" id="KW-1185">Reference proteome</keyword>
<evidence type="ECO:0000313" key="4">
    <source>
        <dbReference type="Proteomes" id="UP001396898"/>
    </source>
</evidence>
<accession>A0ABR1R9G4</accession>
<dbReference type="Pfam" id="PF20150">
    <property type="entry name" value="2EXR"/>
    <property type="match status" value="1"/>
</dbReference>
<name>A0ABR1R9G4_9PEZI</name>
<dbReference type="Proteomes" id="UP001396898">
    <property type="component" value="Unassembled WGS sequence"/>
</dbReference>
<dbReference type="PANTHER" id="PTHR35910:SF1">
    <property type="entry name" value="2EXR DOMAIN-CONTAINING PROTEIN"/>
    <property type="match status" value="1"/>
</dbReference>
<feature type="compositionally biased region" description="Basic and acidic residues" evidence="1">
    <location>
        <begin position="1"/>
        <end position="18"/>
    </location>
</feature>
<evidence type="ECO:0000313" key="3">
    <source>
        <dbReference type="EMBL" id="KAK8002116.1"/>
    </source>
</evidence>
<dbReference type="PANTHER" id="PTHR35910">
    <property type="entry name" value="2EXR DOMAIN-CONTAINING PROTEIN"/>
    <property type="match status" value="1"/>
</dbReference>
<reference evidence="3 4" key="1">
    <citation type="submission" date="2023-01" db="EMBL/GenBank/DDBJ databases">
        <title>Analysis of 21 Apiospora genomes using comparative genomics revels a genus with tremendous synthesis potential of carbohydrate active enzymes and secondary metabolites.</title>
        <authorList>
            <person name="Sorensen T."/>
        </authorList>
    </citation>
    <scope>NUCLEOTIDE SEQUENCE [LARGE SCALE GENOMIC DNA]</scope>
    <source>
        <strain evidence="3 4">CBS 20057</strain>
    </source>
</reference>
<gene>
    <name evidence="3" type="ORF">PG991_014338</name>
</gene>
<organism evidence="3 4">
    <name type="scientific">Apiospora marii</name>
    <dbReference type="NCBI Taxonomy" id="335849"/>
    <lineage>
        <taxon>Eukaryota</taxon>
        <taxon>Fungi</taxon>
        <taxon>Dikarya</taxon>
        <taxon>Ascomycota</taxon>
        <taxon>Pezizomycotina</taxon>
        <taxon>Sordariomycetes</taxon>
        <taxon>Xylariomycetidae</taxon>
        <taxon>Amphisphaeriales</taxon>
        <taxon>Apiosporaceae</taxon>
        <taxon>Apiospora</taxon>
    </lineage>
</organism>
<dbReference type="InterPro" id="IPR045518">
    <property type="entry name" value="2EXR"/>
</dbReference>
<feature type="domain" description="2EXR" evidence="2">
    <location>
        <begin position="26"/>
        <end position="142"/>
    </location>
</feature>
<comment type="caution">
    <text evidence="3">The sequence shown here is derived from an EMBL/GenBank/DDBJ whole genome shotgun (WGS) entry which is preliminary data.</text>
</comment>
<protein>
    <recommendedName>
        <fullName evidence="2">2EXR domain-containing protein</fullName>
    </recommendedName>
</protein>
<evidence type="ECO:0000256" key="1">
    <source>
        <dbReference type="SAM" id="MobiDB-lite"/>
    </source>
</evidence>
<proteinExistence type="predicted"/>
<feature type="region of interest" description="Disordered" evidence="1">
    <location>
        <begin position="1"/>
        <end position="25"/>
    </location>
</feature>
<dbReference type="EMBL" id="JAQQWI010000018">
    <property type="protein sequence ID" value="KAK8002116.1"/>
    <property type="molecule type" value="Genomic_DNA"/>
</dbReference>